<dbReference type="GO" id="GO:0000976">
    <property type="term" value="F:transcription cis-regulatory region binding"/>
    <property type="evidence" value="ECO:0007669"/>
    <property type="project" value="TreeGrafter"/>
</dbReference>
<dbReference type="InterPro" id="IPR025996">
    <property type="entry name" value="MT1864/Rv1816-like_C"/>
</dbReference>
<keyword evidence="3" id="KW-0804">Transcription</keyword>
<dbReference type="PANTHER" id="PTHR30055:SF234">
    <property type="entry name" value="HTH-TYPE TRANSCRIPTIONAL REGULATOR BETI"/>
    <property type="match status" value="1"/>
</dbReference>
<dbReference type="InterPro" id="IPR009057">
    <property type="entry name" value="Homeodomain-like_sf"/>
</dbReference>
<dbReference type="GO" id="GO:0003700">
    <property type="term" value="F:DNA-binding transcription factor activity"/>
    <property type="evidence" value="ECO:0007669"/>
    <property type="project" value="TreeGrafter"/>
</dbReference>
<feature type="domain" description="HTH-type transcriptional regulator MT1864/Rv1816-like C-terminal" evidence="4">
    <location>
        <begin position="82"/>
        <end position="179"/>
    </location>
</feature>
<evidence type="ECO:0000259" key="4">
    <source>
        <dbReference type="Pfam" id="PF13305"/>
    </source>
</evidence>
<proteinExistence type="predicted"/>
<evidence type="ECO:0000256" key="2">
    <source>
        <dbReference type="ARBA" id="ARBA00023125"/>
    </source>
</evidence>
<gene>
    <name evidence="5" type="ORF">HIJ39_19745</name>
</gene>
<dbReference type="AlphaFoldDB" id="A0A7Y0L760"/>
<dbReference type="PANTHER" id="PTHR30055">
    <property type="entry name" value="HTH-TYPE TRANSCRIPTIONAL REGULATOR RUTR"/>
    <property type="match status" value="1"/>
</dbReference>
<protein>
    <submittedName>
        <fullName evidence="5">TetR/AcrR family transcriptional regulator</fullName>
    </submittedName>
</protein>
<organism evidence="5 6">
    <name type="scientific">Sulfobacillus harzensis</name>
    <dbReference type="NCBI Taxonomy" id="2729629"/>
    <lineage>
        <taxon>Bacteria</taxon>
        <taxon>Bacillati</taxon>
        <taxon>Bacillota</taxon>
        <taxon>Clostridia</taxon>
        <taxon>Eubacteriales</taxon>
        <taxon>Clostridiales Family XVII. Incertae Sedis</taxon>
        <taxon>Sulfobacillus</taxon>
    </lineage>
</organism>
<dbReference type="RefSeq" id="WP_169102762.1">
    <property type="nucleotide sequence ID" value="NZ_JABBVZ010000121.1"/>
</dbReference>
<sequence>MPRANLSPAKILDRAVHWVDIHGYEQLSMAALAQTFGVAVPSLYKHVPSLAWIRRGVAEHGLRELGDAFQQAAAGRHQEEALRHMAQAYREYAKGHPGRYAAIQRAPDPGDTDLQRLSEHVLCPIYETLETYGRTGDQATHDVRLLRAALHGFVSLEMAGGFGMPLNIEESFEHLIAALDTTFRSNLR</sequence>
<evidence type="ECO:0000313" key="6">
    <source>
        <dbReference type="Proteomes" id="UP000533476"/>
    </source>
</evidence>
<dbReference type="Pfam" id="PF13305">
    <property type="entry name" value="TetR_C_33"/>
    <property type="match status" value="1"/>
</dbReference>
<dbReference type="EMBL" id="JABBVZ010000121">
    <property type="protein sequence ID" value="NMP24552.1"/>
    <property type="molecule type" value="Genomic_DNA"/>
</dbReference>
<reference evidence="5 6" key="1">
    <citation type="submission" date="2020-04" db="EMBL/GenBank/DDBJ databases">
        <authorList>
            <person name="Zhang R."/>
            <person name="Schippers A."/>
        </authorList>
    </citation>
    <scope>NUCLEOTIDE SEQUENCE [LARGE SCALE GENOMIC DNA]</scope>
    <source>
        <strain evidence="5 6">DSM 109850</strain>
    </source>
</reference>
<dbReference type="InterPro" id="IPR036271">
    <property type="entry name" value="Tet_transcr_reg_TetR-rel_C_sf"/>
</dbReference>
<comment type="caution">
    <text evidence="5">The sequence shown here is derived from an EMBL/GenBank/DDBJ whole genome shotgun (WGS) entry which is preliminary data.</text>
</comment>
<evidence type="ECO:0000256" key="1">
    <source>
        <dbReference type="ARBA" id="ARBA00023015"/>
    </source>
</evidence>
<dbReference type="SUPFAM" id="SSF46689">
    <property type="entry name" value="Homeodomain-like"/>
    <property type="match status" value="1"/>
</dbReference>
<dbReference type="InterPro" id="IPR050109">
    <property type="entry name" value="HTH-type_TetR-like_transc_reg"/>
</dbReference>
<dbReference type="SUPFAM" id="SSF48498">
    <property type="entry name" value="Tetracyclin repressor-like, C-terminal domain"/>
    <property type="match status" value="1"/>
</dbReference>
<dbReference type="Gene3D" id="1.10.10.60">
    <property type="entry name" value="Homeodomain-like"/>
    <property type="match status" value="1"/>
</dbReference>
<keyword evidence="1" id="KW-0805">Transcription regulation</keyword>
<keyword evidence="2" id="KW-0238">DNA-binding</keyword>
<name>A0A7Y0L760_9FIRM</name>
<evidence type="ECO:0000256" key="3">
    <source>
        <dbReference type="ARBA" id="ARBA00023163"/>
    </source>
</evidence>
<dbReference type="Gene3D" id="1.10.357.10">
    <property type="entry name" value="Tetracycline Repressor, domain 2"/>
    <property type="match status" value="1"/>
</dbReference>
<accession>A0A7Y0L760</accession>
<keyword evidence="6" id="KW-1185">Reference proteome</keyword>
<evidence type="ECO:0000313" key="5">
    <source>
        <dbReference type="EMBL" id="NMP24552.1"/>
    </source>
</evidence>
<dbReference type="Proteomes" id="UP000533476">
    <property type="component" value="Unassembled WGS sequence"/>
</dbReference>